<dbReference type="InterPro" id="IPR000183">
    <property type="entry name" value="Orn/DAP/Arg_de-COase"/>
</dbReference>
<organism evidence="12 13">
    <name type="scientific">Spelaeicoccus albus</name>
    <dbReference type="NCBI Taxonomy" id="1280376"/>
    <lineage>
        <taxon>Bacteria</taxon>
        <taxon>Bacillati</taxon>
        <taxon>Actinomycetota</taxon>
        <taxon>Actinomycetes</taxon>
        <taxon>Micrococcales</taxon>
        <taxon>Brevibacteriaceae</taxon>
        <taxon>Spelaeicoccus</taxon>
    </lineage>
</organism>
<dbReference type="AlphaFoldDB" id="A0A7Z0IIX3"/>
<feature type="compositionally biased region" description="Polar residues" evidence="10">
    <location>
        <begin position="479"/>
        <end position="495"/>
    </location>
</feature>
<name>A0A7Z0IIX3_9MICO</name>
<dbReference type="GO" id="GO:0009089">
    <property type="term" value="P:lysine biosynthetic process via diaminopimelate"/>
    <property type="evidence" value="ECO:0007669"/>
    <property type="project" value="UniProtKB-UniRule"/>
</dbReference>
<comment type="caution">
    <text evidence="6">Lacks conserved residue(s) required for the propagation of feature annotation.</text>
</comment>
<comment type="subunit">
    <text evidence="6">Homodimer.</text>
</comment>
<dbReference type="PRINTS" id="PR01179">
    <property type="entry name" value="ODADCRBXLASE"/>
</dbReference>
<feature type="binding site" evidence="6">
    <location>
        <position position="411"/>
    </location>
    <ligand>
        <name>pyridoxal 5'-phosphate</name>
        <dbReference type="ChEBI" id="CHEBI:597326"/>
    </ligand>
</feature>
<dbReference type="HAMAP" id="MF_02120">
    <property type="entry name" value="LysA"/>
    <property type="match status" value="1"/>
</dbReference>
<keyword evidence="6" id="KW-0028">Amino-acid biosynthesis</keyword>
<dbReference type="GO" id="GO:0030170">
    <property type="term" value="F:pyridoxal phosphate binding"/>
    <property type="evidence" value="ECO:0007669"/>
    <property type="project" value="UniProtKB-UniRule"/>
</dbReference>
<comment type="cofactor">
    <cofactor evidence="1 6 8 9">
        <name>pyridoxal 5'-phosphate</name>
        <dbReference type="ChEBI" id="CHEBI:597326"/>
    </cofactor>
</comment>
<evidence type="ECO:0000256" key="7">
    <source>
        <dbReference type="NCBIfam" id="TIGR01048"/>
    </source>
</evidence>
<dbReference type="Gene3D" id="3.20.20.10">
    <property type="entry name" value="Alanine racemase"/>
    <property type="match status" value="1"/>
</dbReference>
<dbReference type="PANTHER" id="PTHR43727:SF2">
    <property type="entry name" value="GROUP IV DECARBOXYLASE"/>
    <property type="match status" value="1"/>
</dbReference>
<evidence type="ECO:0000256" key="3">
    <source>
        <dbReference type="ARBA" id="ARBA00022898"/>
    </source>
</evidence>
<feature type="binding site" evidence="6">
    <location>
        <position position="383"/>
    </location>
    <ligand>
        <name>substrate</name>
    </ligand>
</feature>
<dbReference type="Gene3D" id="2.40.37.10">
    <property type="entry name" value="Lyase, Ornithine Decarboxylase, Chain A, domain 1"/>
    <property type="match status" value="1"/>
</dbReference>
<dbReference type="NCBIfam" id="TIGR01048">
    <property type="entry name" value="lysA"/>
    <property type="match status" value="1"/>
</dbReference>
<dbReference type="UniPathway" id="UPA00034">
    <property type="reaction ID" value="UER00027"/>
</dbReference>
<evidence type="ECO:0000256" key="10">
    <source>
        <dbReference type="SAM" id="MobiDB-lite"/>
    </source>
</evidence>
<dbReference type="RefSeq" id="WP_237248768.1">
    <property type="nucleotide sequence ID" value="NZ_JACBZP010000001.1"/>
</dbReference>
<feature type="active site" description="Proton donor" evidence="8">
    <location>
        <position position="382"/>
    </location>
</feature>
<dbReference type="InterPro" id="IPR009006">
    <property type="entry name" value="Ala_racemase/Decarboxylase_C"/>
</dbReference>
<dbReference type="InterPro" id="IPR022644">
    <property type="entry name" value="De-COase2_N"/>
</dbReference>
<dbReference type="CDD" id="cd06828">
    <property type="entry name" value="PLPDE_III_DapDC"/>
    <property type="match status" value="1"/>
</dbReference>
<evidence type="ECO:0000256" key="8">
    <source>
        <dbReference type="PIRSR" id="PIRSR600183-50"/>
    </source>
</evidence>
<evidence type="ECO:0000256" key="5">
    <source>
        <dbReference type="ARBA" id="ARBA00023239"/>
    </source>
</evidence>
<protein>
    <recommendedName>
        <fullName evidence="6 7">Diaminopimelate decarboxylase</fullName>
        <shortName evidence="6">DAP decarboxylase</shortName>
        <shortName evidence="6">DAPDC</shortName>
        <ecNumber evidence="6 7">4.1.1.20</ecNumber>
    </recommendedName>
</protein>
<comment type="similarity">
    <text evidence="6">Belongs to the Orn/Lys/Arg decarboxylase class-II family. LysA subfamily.</text>
</comment>
<gene>
    <name evidence="6" type="primary">lysA</name>
    <name evidence="12" type="ORF">BJY26_003118</name>
</gene>
<comment type="pathway">
    <text evidence="6 9">Amino-acid biosynthesis; L-lysine biosynthesis via DAP pathway; L-lysine from DL-2,6-diaminopimelate: step 1/1.</text>
</comment>
<evidence type="ECO:0000313" key="12">
    <source>
        <dbReference type="EMBL" id="NYI68812.1"/>
    </source>
</evidence>
<feature type="binding site" evidence="6">
    <location>
        <position position="316"/>
    </location>
    <ligand>
        <name>substrate</name>
    </ligand>
</feature>
<comment type="catalytic activity">
    <reaction evidence="6 9">
        <text>meso-2,6-diaminopimelate + H(+) = L-lysine + CO2</text>
        <dbReference type="Rhea" id="RHEA:15101"/>
        <dbReference type="ChEBI" id="CHEBI:15378"/>
        <dbReference type="ChEBI" id="CHEBI:16526"/>
        <dbReference type="ChEBI" id="CHEBI:32551"/>
        <dbReference type="ChEBI" id="CHEBI:57791"/>
        <dbReference type="EC" id="4.1.1.20"/>
    </reaction>
</comment>
<feature type="binding site" evidence="6">
    <location>
        <position position="411"/>
    </location>
    <ligand>
        <name>substrate</name>
    </ligand>
</feature>
<dbReference type="Proteomes" id="UP000539111">
    <property type="component" value="Unassembled WGS sequence"/>
</dbReference>
<dbReference type="GO" id="GO:0008836">
    <property type="term" value="F:diaminopimelate decarboxylase activity"/>
    <property type="evidence" value="ECO:0007669"/>
    <property type="project" value="UniProtKB-UniRule"/>
</dbReference>
<dbReference type="Pfam" id="PF02784">
    <property type="entry name" value="Orn_Arg_deC_N"/>
    <property type="match status" value="1"/>
</dbReference>
<dbReference type="InterPro" id="IPR029066">
    <property type="entry name" value="PLP-binding_barrel"/>
</dbReference>
<reference evidence="12 13" key="1">
    <citation type="submission" date="2020-07" db="EMBL/GenBank/DDBJ databases">
        <title>Sequencing the genomes of 1000 actinobacteria strains.</title>
        <authorList>
            <person name="Klenk H.-P."/>
        </authorList>
    </citation>
    <scope>NUCLEOTIDE SEQUENCE [LARGE SCALE GENOMIC DNA]</scope>
    <source>
        <strain evidence="12 13">DSM 26341</strain>
    </source>
</reference>
<dbReference type="PRINTS" id="PR01181">
    <property type="entry name" value="DAPDCRBXLASE"/>
</dbReference>
<keyword evidence="2 6" id="KW-0210">Decarboxylase</keyword>
<keyword evidence="5 6" id="KW-0456">Lyase</keyword>
<feature type="binding site" evidence="6">
    <location>
        <position position="276"/>
    </location>
    <ligand>
        <name>pyridoxal 5'-phosphate</name>
        <dbReference type="ChEBI" id="CHEBI:597326"/>
    </ligand>
</feature>
<keyword evidence="3 6" id="KW-0663">Pyridoxal phosphate</keyword>
<comment type="caution">
    <text evidence="12">The sequence shown here is derived from an EMBL/GenBank/DDBJ whole genome shotgun (WGS) entry which is preliminary data.</text>
</comment>
<dbReference type="InterPro" id="IPR002986">
    <property type="entry name" value="DAP_deCOOHase_LysA"/>
</dbReference>
<feature type="domain" description="Orn/DAP/Arg decarboxylase 2 N-terminal" evidence="11">
    <location>
        <begin position="85"/>
        <end position="320"/>
    </location>
</feature>
<comment type="function">
    <text evidence="6">Specifically catalyzes the decarboxylation of meso-diaminopimelate (meso-DAP) to L-lysine.</text>
</comment>
<evidence type="ECO:0000256" key="2">
    <source>
        <dbReference type="ARBA" id="ARBA00022793"/>
    </source>
</evidence>
<keyword evidence="4 6" id="KW-0457">Lysine biosynthesis</keyword>
<feature type="binding site" evidence="6">
    <location>
        <begin position="313"/>
        <end position="316"/>
    </location>
    <ligand>
        <name>pyridoxal 5'-phosphate</name>
        <dbReference type="ChEBI" id="CHEBI:597326"/>
    </ligand>
</feature>
<feature type="region of interest" description="Disordered" evidence="10">
    <location>
        <begin position="451"/>
        <end position="495"/>
    </location>
</feature>
<evidence type="ECO:0000256" key="6">
    <source>
        <dbReference type="HAMAP-Rule" id="MF_02120"/>
    </source>
</evidence>
<keyword evidence="13" id="KW-1185">Reference proteome</keyword>
<feature type="modified residue" description="N6-(pyridoxal phosphate)lysine" evidence="6 8">
    <location>
        <position position="108"/>
    </location>
</feature>
<dbReference type="FunFam" id="3.20.20.10:FF:000003">
    <property type="entry name" value="Diaminopimelate decarboxylase"/>
    <property type="match status" value="1"/>
</dbReference>
<accession>A0A7Z0IIX3</accession>
<evidence type="ECO:0000256" key="9">
    <source>
        <dbReference type="RuleBase" id="RU003738"/>
    </source>
</evidence>
<proteinExistence type="inferred from homology"/>
<dbReference type="EC" id="4.1.1.20" evidence="6 7"/>
<evidence type="ECO:0000259" key="11">
    <source>
        <dbReference type="Pfam" id="PF02784"/>
    </source>
</evidence>
<evidence type="ECO:0000256" key="1">
    <source>
        <dbReference type="ARBA" id="ARBA00001933"/>
    </source>
</evidence>
<dbReference type="PANTHER" id="PTHR43727">
    <property type="entry name" value="DIAMINOPIMELATE DECARBOXYLASE"/>
    <property type="match status" value="1"/>
</dbReference>
<dbReference type="SUPFAM" id="SSF51419">
    <property type="entry name" value="PLP-binding barrel"/>
    <property type="match status" value="1"/>
</dbReference>
<evidence type="ECO:0000256" key="4">
    <source>
        <dbReference type="ARBA" id="ARBA00023154"/>
    </source>
</evidence>
<sequence>MLSAASECADTRHLSSSHFKGKTERNAMAAHSTITATAADALTILPEESVISSTGELAIGGCRVSDLAAEYGTPAYILDEVGLRRQIRRFVDGLAAMRPNSEVLFASKSLPAVAMYSIAASEGLSIDVAGAGELVMAFSAGVPPDRIYLHGNAKSDSELQMAIDAGIRAIVIDNFDDLSRLERLVTGPQHVMLRMIPGIAPQTHASQSTGGNDSKFGLRPDQLEQAVHRIRSHRHLVLDGVHVHIGSQVLDTMPFDRAVRSVAELGTFDAYDVGGGLGVRYNSADAAPSVDEYLHTIVRAAEQLPATARLLIEPGRSIVARAGVTLYRVNTVKRTGKTFVAIDGGMADNLDIALTDQRYEAYVATKFDKAPNTLCDVVGRQCESGDLMVADAALANPEVGDLVVMPVTGAYAYTMANHYNGALTPPLIVCNQGSSRLAVRRETFDDVLATHQPAMDHSSKDGTRPWATSEIEPPASPKTEFTQKQTTSATDWVRE</sequence>
<evidence type="ECO:0000313" key="13">
    <source>
        <dbReference type="Proteomes" id="UP000539111"/>
    </source>
</evidence>
<dbReference type="SUPFAM" id="SSF50621">
    <property type="entry name" value="Alanine racemase C-terminal domain-like"/>
    <property type="match status" value="1"/>
</dbReference>
<dbReference type="EMBL" id="JACBZP010000001">
    <property type="protein sequence ID" value="NYI68812.1"/>
    <property type="molecule type" value="Genomic_DNA"/>
</dbReference>